<keyword evidence="1" id="KW-0812">Transmembrane</keyword>
<protein>
    <submittedName>
        <fullName evidence="2">YrhC family protein</fullName>
    </submittedName>
</protein>
<dbReference type="InterPro" id="IPR025418">
    <property type="entry name" value="YrhC-like"/>
</dbReference>
<evidence type="ECO:0000313" key="3">
    <source>
        <dbReference type="Proteomes" id="UP001597458"/>
    </source>
</evidence>
<reference evidence="3" key="1">
    <citation type="journal article" date="2019" name="Int. J. Syst. Evol. Microbiol.">
        <title>The Global Catalogue of Microorganisms (GCM) 10K type strain sequencing project: providing services to taxonomists for standard genome sequencing and annotation.</title>
        <authorList>
            <consortium name="The Broad Institute Genomics Platform"/>
            <consortium name="The Broad Institute Genome Sequencing Center for Infectious Disease"/>
            <person name="Wu L."/>
            <person name="Ma J."/>
        </authorList>
    </citation>
    <scope>NUCLEOTIDE SEQUENCE [LARGE SCALE GENOMIC DNA]</scope>
    <source>
        <strain evidence="3">TISTR 2241</strain>
    </source>
</reference>
<dbReference type="RefSeq" id="WP_141189996.1">
    <property type="nucleotide sequence ID" value="NZ_JBHUMR010000014.1"/>
</dbReference>
<keyword evidence="1" id="KW-0472">Membrane</keyword>
<feature type="transmembrane region" description="Helical" evidence="1">
    <location>
        <begin position="20"/>
        <end position="39"/>
    </location>
</feature>
<sequence length="76" mass="8877">MNIERRNLELKVLDYQRLSFIFTFLSAFLYSGTVIPFEGKTEGKVEILMVSSLVGIILALFTYWRMRVAKNKLNEI</sequence>
<keyword evidence="1" id="KW-1133">Transmembrane helix</keyword>
<accession>A0ABW5PTI4</accession>
<name>A0ABW5PTI4_9BACI</name>
<dbReference type="EMBL" id="JBHUMR010000014">
    <property type="protein sequence ID" value="MFD2618228.1"/>
    <property type="molecule type" value="Genomic_DNA"/>
</dbReference>
<feature type="transmembrane region" description="Helical" evidence="1">
    <location>
        <begin position="45"/>
        <end position="64"/>
    </location>
</feature>
<organism evidence="2 3">
    <name type="scientific">Terrilactibacillus laevilacticus</name>
    <dbReference type="NCBI Taxonomy" id="1380157"/>
    <lineage>
        <taxon>Bacteria</taxon>
        <taxon>Bacillati</taxon>
        <taxon>Bacillota</taxon>
        <taxon>Bacilli</taxon>
        <taxon>Bacillales</taxon>
        <taxon>Bacillaceae</taxon>
        <taxon>Terrilactibacillus</taxon>
    </lineage>
</organism>
<dbReference type="Pfam" id="PF14143">
    <property type="entry name" value="YrhC"/>
    <property type="match status" value="1"/>
</dbReference>
<dbReference type="Proteomes" id="UP001597458">
    <property type="component" value="Unassembled WGS sequence"/>
</dbReference>
<keyword evidence="3" id="KW-1185">Reference proteome</keyword>
<proteinExistence type="predicted"/>
<evidence type="ECO:0000256" key="1">
    <source>
        <dbReference type="SAM" id="Phobius"/>
    </source>
</evidence>
<comment type="caution">
    <text evidence="2">The sequence shown here is derived from an EMBL/GenBank/DDBJ whole genome shotgun (WGS) entry which is preliminary data.</text>
</comment>
<evidence type="ECO:0000313" key="2">
    <source>
        <dbReference type="EMBL" id="MFD2618228.1"/>
    </source>
</evidence>
<gene>
    <name evidence="2" type="ORF">ACFSTF_13010</name>
</gene>